<name>A0A9W6X7R8_9STRA</name>
<proteinExistence type="predicted"/>
<keyword evidence="2" id="KW-1185">Reference proteome</keyword>
<organism evidence="1 2">
    <name type="scientific">Phytophthora lilii</name>
    <dbReference type="NCBI Taxonomy" id="2077276"/>
    <lineage>
        <taxon>Eukaryota</taxon>
        <taxon>Sar</taxon>
        <taxon>Stramenopiles</taxon>
        <taxon>Oomycota</taxon>
        <taxon>Peronosporomycetes</taxon>
        <taxon>Peronosporales</taxon>
        <taxon>Peronosporaceae</taxon>
        <taxon>Phytophthora</taxon>
    </lineage>
</organism>
<dbReference type="AlphaFoldDB" id="A0A9W6X7R8"/>
<gene>
    <name evidence="1" type="ORF">Plil01_001417500</name>
</gene>
<sequence length="124" mass="13974">MANLNLSPQMVRELELVIERADDCVTGWTMVSVVRLFEYPTTAGSTELGQVPAVDTHVFPDYTECRPVMEIDDFNVLLLRWYVDPENGTLSHALSCTWYAASEEDHKFAVAIPVAYEPTNLVVH</sequence>
<dbReference type="EMBL" id="BSXW01001055">
    <property type="protein sequence ID" value="GMF33235.1"/>
    <property type="molecule type" value="Genomic_DNA"/>
</dbReference>
<evidence type="ECO:0000313" key="1">
    <source>
        <dbReference type="EMBL" id="GMF33235.1"/>
    </source>
</evidence>
<protein>
    <submittedName>
        <fullName evidence="1">Unnamed protein product</fullName>
    </submittedName>
</protein>
<reference evidence="1" key="1">
    <citation type="submission" date="2023-04" db="EMBL/GenBank/DDBJ databases">
        <title>Phytophthora lilii NBRC 32176.</title>
        <authorList>
            <person name="Ichikawa N."/>
            <person name="Sato H."/>
            <person name="Tonouchi N."/>
        </authorList>
    </citation>
    <scope>NUCLEOTIDE SEQUENCE</scope>
    <source>
        <strain evidence="1">NBRC 32176</strain>
    </source>
</reference>
<dbReference type="Proteomes" id="UP001165083">
    <property type="component" value="Unassembled WGS sequence"/>
</dbReference>
<evidence type="ECO:0000313" key="2">
    <source>
        <dbReference type="Proteomes" id="UP001165083"/>
    </source>
</evidence>
<accession>A0A9W6X7R8</accession>
<comment type="caution">
    <text evidence="1">The sequence shown here is derived from an EMBL/GenBank/DDBJ whole genome shotgun (WGS) entry which is preliminary data.</text>
</comment>